<feature type="signal peptide" evidence="1">
    <location>
        <begin position="1"/>
        <end position="18"/>
    </location>
</feature>
<sequence>MVTKLLLLLGVLVALAFGHAPCIDYSDVCVPTQALQRGCHCALIRRGQEVSARQTLRSMFGRRKRDAFDDIRFQILQQNGVDELNRFFSPTESQPVAVDNNVFARLNTQVYVSLMTVPRHLVQQVVDLQGSHLTLESRNQLLHCGHAKCEVVGQMQELSQPSSPTRQDRQFRVNRAVKYEISPKETLIAFASATSDFFLNKKLVEWQEKKCKRRWFRKRCWHETRRREDLRVFDDTTRNNWMNHVNHEMVGKFRINNANLLV</sequence>
<name>A0A4U5NU40_STECR</name>
<comment type="caution">
    <text evidence="2">The sequence shown here is derived from an EMBL/GenBank/DDBJ whole genome shotgun (WGS) entry which is preliminary data.</text>
</comment>
<proteinExistence type="predicted"/>
<evidence type="ECO:0000313" key="3">
    <source>
        <dbReference type="Proteomes" id="UP000298663"/>
    </source>
</evidence>
<reference evidence="2 3" key="2">
    <citation type="journal article" date="2019" name="G3 (Bethesda)">
        <title>Hybrid Assembly of the Genome of the Entomopathogenic Nematode Steinernema carpocapsae Identifies the X-Chromosome.</title>
        <authorList>
            <person name="Serra L."/>
            <person name="Macchietto M."/>
            <person name="Macias-Munoz A."/>
            <person name="McGill C.J."/>
            <person name="Rodriguez I.M."/>
            <person name="Rodriguez B."/>
            <person name="Murad R."/>
            <person name="Mortazavi A."/>
        </authorList>
    </citation>
    <scope>NUCLEOTIDE SEQUENCE [LARGE SCALE GENOMIC DNA]</scope>
    <source>
        <strain evidence="2 3">ALL</strain>
    </source>
</reference>
<accession>A0A4U5NU40</accession>
<feature type="chain" id="PRO_5020521115" evidence="1">
    <location>
        <begin position="19"/>
        <end position="262"/>
    </location>
</feature>
<organism evidence="2 3">
    <name type="scientific">Steinernema carpocapsae</name>
    <name type="common">Entomopathogenic nematode</name>
    <dbReference type="NCBI Taxonomy" id="34508"/>
    <lineage>
        <taxon>Eukaryota</taxon>
        <taxon>Metazoa</taxon>
        <taxon>Ecdysozoa</taxon>
        <taxon>Nematoda</taxon>
        <taxon>Chromadorea</taxon>
        <taxon>Rhabditida</taxon>
        <taxon>Tylenchina</taxon>
        <taxon>Panagrolaimomorpha</taxon>
        <taxon>Strongyloidoidea</taxon>
        <taxon>Steinernematidae</taxon>
        <taxon>Steinernema</taxon>
    </lineage>
</organism>
<dbReference type="Proteomes" id="UP000298663">
    <property type="component" value="Unassembled WGS sequence"/>
</dbReference>
<gene>
    <name evidence="2" type="ORF">L596_011506</name>
</gene>
<evidence type="ECO:0000313" key="2">
    <source>
        <dbReference type="EMBL" id="TKR87029.1"/>
    </source>
</evidence>
<keyword evidence="3" id="KW-1185">Reference proteome</keyword>
<dbReference type="EMBL" id="AZBU02000003">
    <property type="protein sequence ID" value="TKR87029.1"/>
    <property type="molecule type" value="Genomic_DNA"/>
</dbReference>
<reference evidence="2 3" key="1">
    <citation type="journal article" date="2015" name="Genome Biol.">
        <title>Comparative genomics of Steinernema reveals deeply conserved gene regulatory networks.</title>
        <authorList>
            <person name="Dillman A.R."/>
            <person name="Macchietto M."/>
            <person name="Porter C.F."/>
            <person name="Rogers A."/>
            <person name="Williams B."/>
            <person name="Antoshechkin I."/>
            <person name="Lee M.M."/>
            <person name="Goodwin Z."/>
            <person name="Lu X."/>
            <person name="Lewis E.E."/>
            <person name="Goodrich-Blair H."/>
            <person name="Stock S.P."/>
            <person name="Adams B.J."/>
            <person name="Sternberg P.W."/>
            <person name="Mortazavi A."/>
        </authorList>
    </citation>
    <scope>NUCLEOTIDE SEQUENCE [LARGE SCALE GENOMIC DNA]</scope>
    <source>
        <strain evidence="2 3">ALL</strain>
    </source>
</reference>
<dbReference type="OrthoDB" id="5833424at2759"/>
<dbReference type="AlphaFoldDB" id="A0A4U5NU40"/>
<protein>
    <submittedName>
        <fullName evidence="2">Uncharacterized protein</fullName>
    </submittedName>
</protein>
<keyword evidence="1" id="KW-0732">Signal</keyword>
<evidence type="ECO:0000256" key="1">
    <source>
        <dbReference type="SAM" id="SignalP"/>
    </source>
</evidence>